<evidence type="ECO:0000256" key="1">
    <source>
        <dbReference type="SAM" id="MobiDB-lite"/>
    </source>
</evidence>
<feature type="region of interest" description="Disordered" evidence="1">
    <location>
        <begin position="653"/>
        <end position="713"/>
    </location>
</feature>
<feature type="domain" description="AsmA" evidence="3">
    <location>
        <begin position="5"/>
        <end position="192"/>
    </location>
</feature>
<organism evidence="4 5">
    <name type="scientific">Maricaulis salignorans</name>
    <dbReference type="NCBI Taxonomy" id="144026"/>
    <lineage>
        <taxon>Bacteria</taxon>
        <taxon>Pseudomonadati</taxon>
        <taxon>Pseudomonadota</taxon>
        <taxon>Alphaproteobacteria</taxon>
        <taxon>Maricaulales</taxon>
        <taxon>Maricaulaceae</taxon>
        <taxon>Maricaulis</taxon>
    </lineage>
</organism>
<reference evidence="4 5" key="1">
    <citation type="submission" date="2016-10" db="EMBL/GenBank/DDBJ databases">
        <authorList>
            <person name="de Groot N.N."/>
        </authorList>
    </citation>
    <scope>NUCLEOTIDE SEQUENCE [LARGE SCALE GENOMIC DNA]</scope>
    <source>
        <strain evidence="4 5">DSM 16077</strain>
    </source>
</reference>
<dbReference type="Proteomes" id="UP000199759">
    <property type="component" value="Unassembled WGS sequence"/>
</dbReference>
<keyword evidence="2" id="KW-1133">Transmembrane helix</keyword>
<keyword evidence="2" id="KW-0812">Transmembrane</keyword>
<dbReference type="InterPro" id="IPR052894">
    <property type="entry name" value="AsmA-related"/>
</dbReference>
<feature type="domain" description="AsmA" evidence="3">
    <location>
        <begin position="316"/>
        <end position="549"/>
    </location>
</feature>
<feature type="region of interest" description="Disordered" evidence="1">
    <location>
        <begin position="508"/>
        <end position="527"/>
    </location>
</feature>
<evidence type="ECO:0000313" key="4">
    <source>
        <dbReference type="EMBL" id="SDM55873.1"/>
    </source>
</evidence>
<sequence length="713" mass="74682">MTRLLQVIFVLIVLVIGAAIIIPFVLPPSFYQERVRLAASEALHRDVTLDGELELRLLPRIEIRASNVSIANAEGFGDASFAEMGEMRVAVKLEPLLSRRIEIAEFVLIDPVIRLQQRGGRNNWTMAEAGDTPPAATGGDGGFRRPGALPLEASFGDVRIENGTISYSDGDQSHDITGLDLAMGLPSLDGPMQLDGALSANGERMSFSARIASLRGFFEGRETGLLFDLGGNLVTAHFDGNFRESADLSVDGAFNTTVPSIRNLARFAGVDMPPGDGLRRFSTSGRIAGDPAHIALTADAIRLDDIAGSGRLTVNLENAKPRLDGALSLAILDITPYLPEPAAEPAADPAGIAPWSEAPIDLAGLGLVDADLRLSVGTLKFGEIEVSETELRMRVLNRRLEANLTQIALYEGRGTADIVVNGRSRTPSYSLRADLTGLDAEPFLTAVAGFERLRGTGAMELAFTSSGASQAAIIQGLAGNGQFSFSDGAITGLNVAQTIRNVSSFVSGNGNSSAGDSETPAATGESAETDFSALTGTFTANAGRISNSDLLLLSPLLRITGSGWVNLPEQTVDYRLQPRAVASIQGQGGDRDLQGITVPVRIRGGFNNVNIGVDTEAVGQALLTGAVRNALGGSSGDATTPEDAVRNTLLNALGLGGSSEPAGDQPEGSEEPAQPQAEDPAQQLLRGLLNRGRNTPPPDPAPAEDPADGNGNR</sequence>
<dbReference type="STRING" id="144026.SAMN04488568_11426"/>
<keyword evidence="5" id="KW-1185">Reference proteome</keyword>
<dbReference type="PANTHER" id="PTHR30441:SF4">
    <property type="entry name" value="PROTEIN ASMA"/>
    <property type="match status" value="1"/>
</dbReference>
<gene>
    <name evidence="4" type="ORF">SAMN04488568_11426</name>
</gene>
<dbReference type="PANTHER" id="PTHR30441">
    <property type="entry name" value="DUF748 DOMAIN-CONTAINING PROTEIN"/>
    <property type="match status" value="1"/>
</dbReference>
<protein>
    <submittedName>
        <fullName evidence="4">AsmA protein</fullName>
    </submittedName>
</protein>
<feature type="transmembrane region" description="Helical" evidence="2">
    <location>
        <begin position="7"/>
        <end position="26"/>
    </location>
</feature>
<dbReference type="InterPro" id="IPR007844">
    <property type="entry name" value="AsmA"/>
</dbReference>
<dbReference type="RefSeq" id="WP_176780337.1">
    <property type="nucleotide sequence ID" value="NZ_FNHG01000014.1"/>
</dbReference>
<dbReference type="AlphaFoldDB" id="A0A1G9U7T0"/>
<evidence type="ECO:0000256" key="2">
    <source>
        <dbReference type="SAM" id="Phobius"/>
    </source>
</evidence>
<dbReference type="Pfam" id="PF05170">
    <property type="entry name" value="AsmA"/>
    <property type="match status" value="2"/>
</dbReference>
<dbReference type="EMBL" id="FNHG01000014">
    <property type="protein sequence ID" value="SDM55873.1"/>
    <property type="molecule type" value="Genomic_DNA"/>
</dbReference>
<accession>A0A1G9U7T0</accession>
<name>A0A1G9U7T0_9PROT</name>
<feature type="compositionally biased region" description="Low complexity" evidence="1">
    <location>
        <begin position="671"/>
        <end position="694"/>
    </location>
</feature>
<dbReference type="GO" id="GO:0005886">
    <property type="term" value="C:plasma membrane"/>
    <property type="evidence" value="ECO:0007669"/>
    <property type="project" value="TreeGrafter"/>
</dbReference>
<proteinExistence type="predicted"/>
<evidence type="ECO:0000259" key="3">
    <source>
        <dbReference type="Pfam" id="PF05170"/>
    </source>
</evidence>
<evidence type="ECO:0000313" key="5">
    <source>
        <dbReference type="Proteomes" id="UP000199759"/>
    </source>
</evidence>
<dbReference type="GO" id="GO:0090313">
    <property type="term" value="P:regulation of protein targeting to membrane"/>
    <property type="evidence" value="ECO:0007669"/>
    <property type="project" value="TreeGrafter"/>
</dbReference>
<keyword evidence="2" id="KW-0472">Membrane</keyword>